<evidence type="ECO:0000313" key="2">
    <source>
        <dbReference type="Proteomes" id="UP000623467"/>
    </source>
</evidence>
<comment type="caution">
    <text evidence="1">The sequence shown here is derived from an EMBL/GenBank/DDBJ whole genome shotgun (WGS) entry which is preliminary data.</text>
</comment>
<gene>
    <name evidence="1" type="ORF">MSAN_01122000</name>
</gene>
<dbReference type="Proteomes" id="UP000623467">
    <property type="component" value="Unassembled WGS sequence"/>
</dbReference>
<sequence length="138" mass="15283">MQSTVITFSTHQQKNITKPLESAISSLFHIPDLKPTDVHVLSVTVLTMVVFHAVHTSVLTSASHTTQKWIPAVTSFIEDNKLPLQEKANTIAPQVAAIVGRMKKRSLIPLLNLSWDFSEKEATTFATELSQCIEANLM</sequence>
<keyword evidence="2" id="KW-1185">Reference proteome</keyword>
<protein>
    <submittedName>
        <fullName evidence="1">Uncharacterized protein</fullName>
    </submittedName>
</protein>
<dbReference type="EMBL" id="JACAZH010000008">
    <property type="protein sequence ID" value="KAF7360921.1"/>
    <property type="molecule type" value="Genomic_DNA"/>
</dbReference>
<dbReference type="AlphaFoldDB" id="A0A8H6YMG1"/>
<dbReference type="OrthoDB" id="2979224at2759"/>
<reference evidence="1" key="1">
    <citation type="submission" date="2020-05" db="EMBL/GenBank/DDBJ databases">
        <title>Mycena genomes resolve the evolution of fungal bioluminescence.</title>
        <authorList>
            <person name="Tsai I.J."/>
        </authorList>
    </citation>
    <scope>NUCLEOTIDE SEQUENCE</scope>
    <source>
        <strain evidence="1">160909Yilan</strain>
    </source>
</reference>
<evidence type="ECO:0000313" key="1">
    <source>
        <dbReference type="EMBL" id="KAF7360921.1"/>
    </source>
</evidence>
<accession>A0A8H6YMG1</accession>
<organism evidence="1 2">
    <name type="scientific">Mycena sanguinolenta</name>
    <dbReference type="NCBI Taxonomy" id="230812"/>
    <lineage>
        <taxon>Eukaryota</taxon>
        <taxon>Fungi</taxon>
        <taxon>Dikarya</taxon>
        <taxon>Basidiomycota</taxon>
        <taxon>Agaricomycotina</taxon>
        <taxon>Agaricomycetes</taxon>
        <taxon>Agaricomycetidae</taxon>
        <taxon>Agaricales</taxon>
        <taxon>Marasmiineae</taxon>
        <taxon>Mycenaceae</taxon>
        <taxon>Mycena</taxon>
    </lineage>
</organism>
<name>A0A8H6YMG1_9AGAR</name>
<proteinExistence type="predicted"/>